<evidence type="ECO:0000256" key="10">
    <source>
        <dbReference type="ARBA" id="ARBA00022977"/>
    </source>
</evidence>
<keyword evidence="4 11" id="KW-0808">Transferase</keyword>
<keyword evidence="8 11" id="KW-0067">ATP-binding</keyword>
<reference evidence="13" key="1">
    <citation type="journal article" date="2019" name="Int. J. Syst. Evol. Microbiol.">
        <title>The Global Catalogue of Microorganisms (GCM) 10K type strain sequencing project: providing services to taxonomists for standard genome sequencing and annotation.</title>
        <authorList>
            <consortium name="The Broad Institute Genomics Platform"/>
            <consortium name="The Broad Institute Genome Sequencing Center for Infectious Disease"/>
            <person name="Wu L."/>
            <person name="Ma J."/>
        </authorList>
    </citation>
    <scope>NUCLEOTIDE SEQUENCE [LARGE SCALE GENOMIC DNA]</scope>
    <source>
        <strain evidence="13">CGMCC 1.12237</strain>
    </source>
</reference>
<comment type="function">
    <text evidence="11">Catalyzes the phosphorylation of the hydroxyl group of 4-methyl-5-beta-hydroxyethylthiazole (THZ).</text>
</comment>
<comment type="cofactor">
    <cofactor evidence="2 11">
        <name>Mg(2+)</name>
        <dbReference type="ChEBI" id="CHEBI:18420"/>
    </cofactor>
</comment>
<evidence type="ECO:0000256" key="11">
    <source>
        <dbReference type="HAMAP-Rule" id="MF_00228"/>
    </source>
</evidence>
<gene>
    <name evidence="11 12" type="primary">thiM</name>
    <name evidence="12" type="ORF">ACFPM4_02670</name>
</gene>
<protein>
    <recommendedName>
        <fullName evidence="11">Hydroxyethylthiazole kinase</fullName>
        <ecNumber evidence="11">2.7.1.50</ecNumber>
    </recommendedName>
    <alternativeName>
        <fullName evidence="11">4-methyl-5-beta-hydroxyethylthiazole kinase</fullName>
        <shortName evidence="11">TH kinase</shortName>
        <shortName evidence="11">Thz kinase</shortName>
    </alternativeName>
</protein>
<evidence type="ECO:0000256" key="9">
    <source>
        <dbReference type="ARBA" id="ARBA00022842"/>
    </source>
</evidence>
<dbReference type="SUPFAM" id="SSF53613">
    <property type="entry name" value="Ribokinase-like"/>
    <property type="match status" value="1"/>
</dbReference>
<evidence type="ECO:0000256" key="8">
    <source>
        <dbReference type="ARBA" id="ARBA00022840"/>
    </source>
</evidence>
<comment type="caution">
    <text evidence="12">The sequence shown here is derived from an EMBL/GenBank/DDBJ whole genome shotgun (WGS) entry which is preliminary data.</text>
</comment>
<accession>A0ABW0LCP5</accession>
<dbReference type="InterPro" id="IPR029056">
    <property type="entry name" value="Ribokinase-like"/>
</dbReference>
<feature type="binding site" evidence="11">
    <location>
        <position position="166"/>
    </location>
    <ligand>
        <name>ATP</name>
        <dbReference type="ChEBI" id="CHEBI:30616"/>
    </ligand>
</feature>
<evidence type="ECO:0000256" key="2">
    <source>
        <dbReference type="ARBA" id="ARBA00001946"/>
    </source>
</evidence>
<dbReference type="HAMAP" id="MF_00228">
    <property type="entry name" value="Thz_kinase"/>
    <property type="match status" value="1"/>
</dbReference>
<feature type="binding site" evidence="11">
    <location>
        <position position="120"/>
    </location>
    <ligand>
        <name>ATP</name>
        <dbReference type="ChEBI" id="CHEBI:30616"/>
    </ligand>
</feature>
<organism evidence="12 13">
    <name type="scientific">Lederbergia graminis</name>
    <dbReference type="NCBI Taxonomy" id="735518"/>
    <lineage>
        <taxon>Bacteria</taxon>
        <taxon>Bacillati</taxon>
        <taxon>Bacillota</taxon>
        <taxon>Bacilli</taxon>
        <taxon>Bacillales</taxon>
        <taxon>Bacillaceae</taxon>
        <taxon>Lederbergia</taxon>
    </lineage>
</organism>
<keyword evidence="10 11" id="KW-0784">Thiamine biosynthesis</keyword>
<feature type="binding site" evidence="11">
    <location>
        <position position="44"/>
    </location>
    <ligand>
        <name>substrate</name>
    </ligand>
</feature>
<dbReference type="EMBL" id="JBHSMC010000001">
    <property type="protein sequence ID" value="MFC5463654.1"/>
    <property type="molecule type" value="Genomic_DNA"/>
</dbReference>
<dbReference type="GO" id="GO:0004417">
    <property type="term" value="F:hydroxyethylthiazole kinase activity"/>
    <property type="evidence" value="ECO:0007669"/>
    <property type="project" value="UniProtKB-EC"/>
</dbReference>
<dbReference type="InterPro" id="IPR000417">
    <property type="entry name" value="Hyethyz_kinase"/>
</dbReference>
<sequence>MLQTISELFELVKVKNPLIHQITNMVTINDCANVTLAIGASPVMAHSPEEVEDVVSHAHALVLNCGTFSEVTFQSMLKAGKIANELGIPIILDPVGVGAITSREKYVKSILESIRIDIIRGNESELDCLAGGIGTSKGVDAIHTGRDHEAIANKVANMFGCIAIVSGEVDVVSNGERTVIIKNGHPYLTKITGTGCMSTALIASFASVTKNLMEASIAGISTMGIAGELAAKCLSDKEGLGTFKVNLFDVITLMDGNMWRRGVDIFEEY</sequence>
<proteinExistence type="inferred from homology"/>
<evidence type="ECO:0000256" key="5">
    <source>
        <dbReference type="ARBA" id="ARBA00022723"/>
    </source>
</evidence>
<dbReference type="NCBIfam" id="NF006830">
    <property type="entry name" value="PRK09355.1"/>
    <property type="match status" value="1"/>
</dbReference>
<name>A0ABW0LCP5_9BACI</name>
<comment type="pathway">
    <text evidence="3 11">Cofactor biosynthesis; thiamine diphosphate biosynthesis; 4-methyl-5-(2-phosphoethyl)-thiazole from 5-(2-hydroxyethyl)-4-methylthiazole: step 1/1.</text>
</comment>
<dbReference type="PRINTS" id="PR01099">
    <property type="entry name" value="HYETHTZKNASE"/>
</dbReference>
<dbReference type="NCBIfam" id="TIGR00694">
    <property type="entry name" value="thiM"/>
    <property type="match status" value="1"/>
</dbReference>
<keyword evidence="5 11" id="KW-0479">Metal-binding</keyword>
<evidence type="ECO:0000256" key="6">
    <source>
        <dbReference type="ARBA" id="ARBA00022741"/>
    </source>
</evidence>
<keyword evidence="7 11" id="KW-0418">Kinase</keyword>
<dbReference type="Pfam" id="PF02110">
    <property type="entry name" value="HK"/>
    <property type="match status" value="1"/>
</dbReference>
<dbReference type="Proteomes" id="UP001596147">
    <property type="component" value="Unassembled WGS sequence"/>
</dbReference>
<evidence type="ECO:0000256" key="7">
    <source>
        <dbReference type="ARBA" id="ARBA00022777"/>
    </source>
</evidence>
<keyword evidence="6 11" id="KW-0547">Nucleotide-binding</keyword>
<evidence type="ECO:0000256" key="3">
    <source>
        <dbReference type="ARBA" id="ARBA00004868"/>
    </source>
</evidence>
<dbReference type="CDD" id="cd01170">
    <property type="entry name" value="THZ_kinase"/>
    <property type="match status" value="1"/>
</dbReference>
<evidence type="ECO:0000256" key="1">
    <source>
        <dbReference type="ARBA" id="ARBA00001771"/>
    </source>
</evidence>
<comment type="similarity">
    <text evidence="11">Belongs to the Thz kinase family.</text>
</comment>
<evidence type="ECO:0000313" key="13">
    <source>
        <dbReference type="Proteomes" id="UP001596147"/>
    </source>
</evidence>
<dbReference type="PIRSF" id="PIRSF000513">
    <property type="entry name" value="Thz_kinase"/>
    <property type="match status" value="1"/>
</dbReference>
<dbReference type="EC" id="2.7.1.50" evidence="11"/>
<keyword evidence="13" id="KW-1185">Reference proteome</keyword>
<evidence type="ECO:0000313" key="12">
    <source>
        <dbReference type="EMBL" id="MFC5463654.1"/>
    </source>
</evidence>
<dbReference type="Gene3D" id="3.40.1190.20">
    <property type="match status" value="1"/>
</dbReference>
<keyword evidence="9 11" id="KW-0460">Magnesium</keyword>
<comment type="catalytic activity">
    <reaction evidence="1 11">
        <text>5-(2-hydroxyethyl)-4-methylthiazole + ATP = 4-methyl-5-(2-phosphooxyethyl)-thiazole + ADP + H(+)</text>
        <dbReference type="Rhea" id="RHEA:24212"/>
        <dbReference type="ChEBI" id="CHEBI:15378"/>
        <dbReference type="ChEBI" id="CHEBI:17957"/>
        <dbReference type="ChEBI" id="CHEBI:30616"/>
        <dbReference type="ChEBI" id="CHEBI:58296"/>
        <dbReference type="ChEBI" id="CHEBI:456216"/>
        <dbReference type="EC" id="2.7.1.50"/>
    </reaction>
</comment>
<evidence type="ECO:0000256" key="4">
    <source>
        <dbReference type="ARBA" id="ARBA00022679"/>
    </source>
</evidence>
<dbReference type="RefSeq" id="WP_382347431.1">
    <property type="nucleotide sequence ID" value="NZ_JBHSMC010000001.1"/>
</dbReference>
<feature type="binding site" evidence="11">
    <location>
        <position position="193"/>
    </location>
    <ligand>
        <name>substrate</name>
    </ligand>
</feature>